<evidence type="ECO:0000256" key="1">
    <source>
        <dbReference type="SAM" id="Phobius"/>
    </source>
</evidence>
<keyword evidence="1" id="KW-1133">Transmembrane helix</keyword>
<sequence>MRDHKPTAIKECFKTCELCAEIDYTQSSASHTMTKHKVLQTIYYSSFYQLSILRQLYKITFKVTFKITLKFFVAGLLAAGSLVACEMILNQSAIAQQISPQLRQYFLSDPLATTPRDPFLPQAPIDRPLSPLELSALSANLDELNATAQQLLAAGQTDAAFLLWRRELRLRRVLGPIEEFNTIIRVAQLAWEAQRPIEVQLLTLRTREIWETLQAALGVNAEEEAFEEVREEDGSEPARVLVSGQTADDIAALNTLAQTFTLLRDVDSATEVYEQIIALSSRQGVEPTAQRRSLAELHLQWFQFAKAADIYLALLQTARASGDQEAEVATLERLIYSYQQADAIAFATRAQTDLLRLYQARQAEDKLPQLLLAIAQNYRTLNLPSSAIAYYRSAYSAAQRFEQFSYSAQVLKDLGALYQGLALNEQALGAYNLLVPVEQQAYNDYGVMQAYNRIGQLQRRLGNSLEALKAFEQARAIANRLGLDPTYFIEQIESVT</sequence>
<gene>
    <name evidence="2" type="ORF">HLUCCA11_13995</name>
</gene>
<reference evidence="2 3" key="1">
    <citation type="submission" date="2015-09" db="EMBL/GenBank/DDBJ databases">
        <title>Identification and resolution of microdiversity through metagenomic sequencing of parallel consortia.</title>
        <authorList>
            <person name="Nelson W.C."/>
            <person name="Romine M.F."/>
            <person name="Lindemann S.R."/>
        </authorList>
    </citation>
    <scope>NUCLEOTIDE SEQUENCE [LARGE SCALE GENOMIC DNA]</scope>
    <source>
        <strain evidence="2">Ana</strain>
    </source>
</reference>
<protein>
    <submittedName>
        <fullName evidence="2">Tetratricopeptide repeat</fullName>
    </submittedName>
</protein>
<keyword evidence="1" id="KW-0472">Membrane</keyword>
<dbReference type="AlphaFoldDB" id="A0A0P7YVY5"/>
<accession>A0A0P7YVY5</accession>
<dbReference type="InterPro" id="IPR011990">
    <property type="entry name" value="TPR-like_helical_dom_sf"/>
</dbReference>
<dbReference type="EMBL" id="LJZR01000018">
    <property type="protein sequence ID" value="KPQ34621.1"/>
    <property type="molecule type" value="Genomic_DNA"/>
</dbReference>
<evidence type="ECO:0000313" key="3">
    <source>
        <dbReference type="Proteomes" id="UP000050465"/>
    </source>
</evidence>
<dbReference type="PANTHER" id="PTHR10098:SF108">
    <property type="entry name" value="TETRATRICOPEPTIDE REPEAT PROTEIN 28"/>
    <property type="match status" value="1"/>
</dbReference>
<dbReference type="Gene3D" id="1.25.40.10">
    <property type="entry name" value="Tetratricopeptide repeat domain"/>
    <property type="match status" value="2"/>
</dbReference>
<organism evidence="2 3">
    <name type="scientific">Phormidesmis priestleyi Ana</name>
    <dbReference type="NCBI Taxonomy" id="1666911"/>
    <lineage>
        <taxon>Bacteria</taxon>
        <taxon>Bacillati</taxon>
        <taxon>Cyanobacteriota</taxon>
        <taxon>Cyanophyceae</taxon>
        <taxon>Leptolyngbyales</taxon>
        <taxon>Leptolyngbyaceae</taxon>
        <taxon>Phormidesmis</taxon>
    </lineage>
</organism>
<dbReference type="Pfam" id="PF13181">
    <property type="entry name" value="TPR_8"/>
    <property type="match status" value="1"/>
</dbReference>
<name>A0A0P7YVY5_9CYAN</name>
<feature type="transmembrane region" description="Helical" evidence="1">
    <location>
        <begin position="67"/>
        <end position="89"/>
    </location>
</feature>
<dbReference type="SMART" id="SM00028">
    <property type="entry name" value="TPR"/>
    <property type="match status" value="4"/>
</dbReference>
<proteinExistence type="predicted"/>
<keyword evidence="1" id="KW-0812">Transmembrane</keyword>
<dbReference type="Proteomes" id="UP000050465">
    <property type="component" value="Unassembled WGS sequence"/>
</dbReference>
<evidence type="ECO:0000313" key="2">
    <source>
        <dbReference type="EMBL" id="KPQ34621.1"/>
    </source>
</evidence>
<dbReference type="STRING" id="1666911.HLUCCA11_13995"/>
<comment type="caution">
    <text evidence="2">The sequence shown here is derived from an EMBL/GenBank/DDBJ whole genome shotgun (WGS) entry which is preliminary data.</text>
</comment>
<dbReference type="SUPFAM" id="SSF48452">
    <property type="entry name" value="TPR-like"/>
    <property type="match status" value="2"/>
</dbReference>
<dbReference type="PANTHER" id="PTHR10098">
    <property type="entry name" value="RAPSYN-RELATED"/>
    <property type="match status" value="1"/>
</dbReference>
<dbReference type="InterPro" id="IPR019734">
    <property type="entry name" value="TPR_rpt"/>
</dbReference>